<dbReference type="Pfam" id="PF01814">
    <property type="entry name" value="Hemerythrin"/>
    <property type="match status" value="1"/>
</dbReference>
<dbReference type="CDD" id="cd12108">
    <property type="entry name" value="Hr-like"/>
    <property type="match status" value="1"/>
</dbReference>
<keyword evidence="3" id="KW-1185">Reference proteome</keyword>
<organism evidence="2 3">
    <name type="scientific">Cephalotrichum gorgonifer</name>
    <dbReference type="NCBI Taxonomy" id="2041049"/>
    <lineage>
        <taxon>Eukaryota</taxon>
        <taxon>Fungi</taxon>
        <taxon>Dikarya</taxon>
        <taxon>Ascomycota</taxon>
        <taxon>Pezizomycotina</taxon>
        <taxon>Sordariomycetes</taxon>
        <taxon>Hypocreomycetidae</taxon>
        <taxon>Microascales</taxon>
        <taxon>Microascaceae</taxon>
        <taxon>Cephalotrichum</taxon>
    </lineage>
</organism>
<dbReference type="AlphaFoldDB" id="A0AAE8MVN6"/>
<reference evidence="2" key="1">
    <citation type="submission" date="2018-03" db="EMBL/GenBank/DDBJ databases">
        <authorList>
            <person name="Guldener U."/>
        </authorList>
    </citation>
    <scope>NUCLEOTIDE SEQUENCE</scope>
</reference>
<dbReference type="PANTHER" id="PTHR38048">
    <property type="entry name" value="EXPRESSED PROTEIN"/>
    <property type="match status" value="1"/>
</dbReference>
<evidence type="ECO:0000259" key="1">
    <source>
        <dbReference type="Pfam" id="PF01814"/>
    </source>
</evidence>
<evidence type="ECO:0000313" key="2">
    <source>
        <dbReference type="EMBL" id="SPO01555.1"/>
    </source>
</evidence>
<name>A0AAE8MVN6_9PEZI</name>
<evidence type="ECO:0000313" key="3">
    <source>
        <dbReference type="Proteomes" id="UP001187682"/>
    </source>
</evidence>
<dbReference type="InterPro" id="IPR053206">
    <property type="entry name" value="Dimeric_xanthone_biosynth"/>
</dbReference>
<feature type="domain" description="Hemerythrin-like" evidence="1">
    <location>
        <begin position="35"/>
        <end position="155"/>
    </location>
</feature>
<dbReference type="Proteomes" id="UP001187682">
    <property type="component" value="Unassembled WGS sequence"/>
</dbReference>
<gene>
    <name evidence="2" type="ORF">DNG_04228</name>
</gene>
<accession>A0AAE8MVN6</accession>
<comment type="caution">
    <text evidence="2">The sequence shown here is derived from an EMBL/GenBank/DDBJ whole genome shotgun (WGS) entry which is preliminary data.</text>
</comment>
<dbReference type="PANTHER" id="PTHR38048:SF2">
    <property type="entry name" value="HEMERYTHRIN-LIKE DOMAIN-CONTAINING PROTEIN"/>
    <property type="match status" value="1"/>
</dbReference>
<dbReference type="Gene3D" id="1.20.120.520">
    <property type="entry name" value="nmb1532 protein domain like"/>
    <property type="match status" value="1"/>
</dbReference>
<dbReference type="EMBL" id="ONZQ02000005">
    <property type="protein sequence ID" value="SPO01555.1"/>
    <property type="molecule type" value="Genomic_DNA"/>
</dbReference>
<protein>
    <recommendedName>
        <fullName evidence="1">Hemerythrin-like domain-containing protein</fullName>
    </recommendedName>
</protein>
<proteinExistence type="predicted"/>
<sequence length="256" mass="28257">MAPVYADKPFALVSSPNFLKGKDEKHDIFDECASNMAAVHNTVIRGLNAIYLQAPHIKPADVKSFSTFISHWYLVIHHHHNGEETYAFPRIEEMAGEKGIMDVNVAQHHAFLDGLEEFGKYAADCAAGKEEYDGGKIVRMIDGFGAALAEHLADEIPSLENLRRFGNKMSSLKDVLQQDADNNRAKTSIHTGVVVFFTMHDPQYEDGLWANWPPMPAIVTFICKSIILPWNADVAKFGPCGKNGGLRPLYATAGGD</sequence>
<dbReference type="InterPro" id="IPR012312">
    <property type="entry name" value="Hemerythrin-like"/>
</dbReference>